<dbReference type="InterPro" id="IPR036047">
    <property type="entry name" value="F-box-like_dom_sf"/>
</dbReference>
<gene>
    <name evidence="2" type="ORF">ARALYDRAFT_680424</name>
</gene>
<dbReference type="AlphaFoldDB" id="D7KAK1"/>
<dbReference type="EMBL" id="GL348713">
    <property type="protein sequence ID" value="EFH69691.1"/>
    <property type="molecule type" value="Genomic_DNA"/>
</dbReference>
<dbReference type="InterPro" id="IPR050796">
    <property type="entry name" value="SCF_F-box_component"/>
</dbReference>
<dbReference type="PANTHER" id="PTHR31672:SF13">
    <property type="entry name" value="F-BOX PROTEIN CPR30-LIKE"/>
    <property type="match status" value="1"/>
</dbReference>
<evidence type="ECO:0000313" key="2">
    <source>
        <dbReference type="EMBL" id="EFH69691.1"/>
    </source>
</evidence>
<dbReference type="Gramene" id="Al_scaffold_0001_2747">
    <property type="protein sequence ID" value="Al_scaffold_0001_2747"/>
    <property type="gene ID" value="Al_scaffold_0001_2747"/>
</dbReference>
<evidence type="ECO:0000313" key="3">
    <source>
        <dbReference type="Proteomes" id="UP000008694"/>
    </source>
</evidence>
<dbReference type="InterPro" id="IPR017451">
    <property type="entry name" value="F-box-assoc_interact_dom"/>
</dbReference>
<sequence>MCDLPPKLVGEKILTKIPITSLRAVRSTCKLWKTLTKELILGEASAARQQFLGFMTMDSKVCSIRFLLRRSKDKENEKDLVDLSIKQVDLLNQVEISKVFHCNGLLLCVVKDHSRLVVWNPYLGQTKWVRPRTDFNILDRYALGYDKINCHHKILRFVEITRVPRYEIYDFSSNSWRVLEVTRDWEIDPWALGGGGGVSVKGNCYFFACENILNLEADENGEVTDREDFLLCFDFTSETFGRRLPLPFHSCIDEAVTLSCVRDEQLAVLYQNEGLSEDRFSTVEFWVTTGIEPNSVSWSKFLTVDMRPFTLSGVRFDKCMAASFFIDEEEKVAVVFDLDGYLPTETARCHTAFISGQDGYFKPLSLGVAPDVGEPCPITGRMLTRYCPPLVCSSAYYPSLVQLKQPRKRKERDV</sequence>
<reference evidence="3" key="1">
    <citation type="journal article" date="2011" name="Nat. Genet.">
        <title>The Arabidopsis lyrata genome sequence and the basis of rapid genome size change.</title>
        <authorList>
            <person name="Hu T.T."/>
            <person name="Pattyn P."/>
            <person name="Bakker E.G."/>
            <person name="Cao J."/>
            <person name="Cheng J.-F."/>
            <person name="Clark R.M."/>
            <person name="Fahlgren N."/>
            <person name="Fawcett J.A."/>
            <person name="Grimwood J."/>
            <person name="Gundlach H."/>
            <person name="Haberer G."/>
            <person name="Hollister J.D."/>
            <person name="Ossowski S."/>
            <person name="Ottilar R.P."/>
            <person name="Salamov A.A."/>
            <person name="Schneeberger K."/>
            <person name="Spannagl M."/>
            <person name="Wang X."/>
            <person name="Yang L."/>
            <person name="Nasrallah M.E."/>
            <person name="Bergelson J."/>
            <person name="Carrington J.C."/>
            <person name="Gaut B.S."/>
            <person name="Schmutz J."/>
            <person name="Mayer K.F.X."/>
            <person name="Van de Peer Y."/>
            <person name="Grigoriev I.V."/>
            <person name="Nordborg M."/>
            <person name="Weigel D."/>
            <person name="Guo Y.-L."/>
        </authorList>
    </citation>
    <scope>NUCLEOTIDE SEQUENCE [LARGE SCALE GENOMIC DNA]</scope>
    <source>
        <strain evidence="3">cv. MN47</strain>
    </source>
</reference>
<name>D7KAK1_ARALL</name>
<dbReference type="Pfam" id="PF07734">
    <property type="entry name" value="FBA_1"/>
    <property type="match status" value="1"/>
</dbReference>
<proteinExistence type="predicted"/>
<dbReference type="NCBIfam" id="TIGR01640">
    <property type="entry name" value="F_box_assoc_1"/>
    <property type="match status" value="1"/>
</dbReference>
<dbReference type="SUPFAM" id="SSF81383">
    <property type="entry name" value="F-box domain"/>
    <property type="match status" value="1"/>
</dbReference>
<evidence type="ECO:0000259" key="1">
    <source>
        <dbReference type="Pfam" id="PF07734"/>
    </source>
</evidence>
<dbReference type="KEGG" id="aly:9326759"/>
<dbReference type="HOGENOM" id="CLU_034692_0_0_1"/>
<keyword evidence="3" id="KW-1185">Reference proteome</keyword>
<accession>D7KAK1</accession>
<feature type="domain" description="F-box associated beta-propeller type 1" evidence="1">
    <location>
        <begin position="53"/>
        <end position="403"/>
    </location>
</feature>
<protein>
    <submittedName>
        <fullName evidence="2">Predicted protein</fullName>
    </submittedName>
</protein>
<dbReference type="Proteomes" id="UP000008694">
    <property type="component" value="Unassembled WGS sequence"/>
</dbReference>
<dbReference type="OrthoDB" id="1031700at2759"/>
<organism evidence="3">
    <name type="scientific">Arabidopsis lyrata subsp. lyrata</name>
    <name type="common">Lyre-leaved rock-cress</name>
    <dbReference type="NCBI Taxonomy" id="81972"/>
    <lineage>
        <taxon>Eukaryota</taxon>
        <taxon>Viridiplantae</taxon>
        <taxon>Streptophyta</taxon>
        <taxon>Embryophyta</taxon>
        <taxon>Tracheophyta</taxon>
        <taxon>Spermatophyta</taxon>
        <taxon>Magnoliopsida</taxon>
        <taxon>eudicotyledons</taxon>
        <taxon>Gunneridae</taxon>
        <taxon>Pentapetalae</taxon>
        <taxon>rosids</taxon>
        <taxon>malvids</taxon>
        <taxon>Brassicales</taxon>
        <taxon>Brassicaceae</taxon>
        <taxon>Camelineae</taxon>
        <taxon>Arabidopsis</taxon>
    </lineage>
</organism>
<dbReference type="InterPro" id="IPR006527">
    <property type="entry name" value="F-box-assoc_dom_typ1"/>
</dbReference>
<dbReference type="PANTHER" id="PTHR31672">
    <property type="entry name" value="BNACNNG10540D PROTEIN"/>
    <property type="match status" value="1"/>
</dbReference>